<dbReference type="AlphaFoldDB" id="A0A7X3G8I8"/>
<evidence type="ECO:0000313" key="1">
    <source>
        <dbReference type="EMBL" id="MVX58985.1"/>
    </source>
</evidence>
<accession>A0A7X3G8I8</accession>
<dbReference type="OrthoDB" id="1695776at2"/>
<organism evidence="1 2">
    <name type="scientific">Streptococcus danieliae</name>
    <dbReference type="NCBI Taxonomy" id="747656"/>
    <lineage>
        <taxon>Bacteria</taxon>
        <taxon>Bacillati</taxon>
        <taxon>Bacillota</taxon>
        <taxon>Bacilli</taxon>
        <taxon>Lactobacillales</taxon>
        <taxon>Streptococcaceae</taxon>
        <taxon>Streptococcus</taxon>
    </lineage>
</organism>
<dbReference type="GO" id="GO:0016740">
    <property type="term" value="F:transferase activity"/>
    <property type="evidence" value="ECO:0007669"/>
    <property type="project" value="UniProtKB-KW"/>
</dbReference>
<dbReference type="SUPFAM" id="SSF55729">
    <property type="entry name" value="Acyl-CoA N-acyltransferases (Nat)"/>
    <property type="match status" value="1"/>
</dbReference>
<protein>
    <submittedName>
        <fullName evidence="1">GNAT family N-acetyltransferase</fullName>
    </submittedName>
</protein>
<sequence>MELHTFSLSDLIKTLGLKTVGMIIESFKSIDTGTSTVHDVEVFLYARAIEFEKSSISSTYLVFDTQTRDLVGFFSLANKPLIFSKKDFQSLSKNKQRDFQRHGRRLESGGYQVNSYLIGQIGKNYNLQTNIVSGQKILTLAYDKVKEAARIINTRYMWLECDNNSKLLQFYRKFGFTLIENFESESGLKVFVMKIQKEQL</sequence>
<name>A0A7X3G8I8_9STRE</name>
<reference evidence="1 2" key="1">
    <citation type="submission" date="2019-12" db="EMBL/GenBank/DDBJ databases">
        <title>Microbes associate with the intestines of laboratory mice.</title>
        <authorList>
            <person name="Navarre W."/>
            <person name="Wong E."/>
        </authorList>
    </citation>
    <scope>NUCLEOTIDE SEQUENCE [LARGE SCALE GENOMIC DNA]</scope>
    <source>
        <strain evidence="1 2">NM51_B2-22</strain>
    </source>
</reference>
<dbReference type="RefSeq" id="WP_160332791.1">
    <property type="nucleotide sequence ID" value="NZ_WSRS01000035.1"/>
</dbReference>
<proteinExistence type="predicted"/>
<dbReference type="Gene3D" id="3.40.630.30">
    <property type="match status" value="1"/>
</dbReference>
<dbReference type="EMBL" id="WSRS01000035">
    <property type="protein sequence ID" value="MVX58985.1"/>
    <property type="molecule type" value="Genomic_DNA"/>
</dbReference>
<evidence type="ECO:0000313" key="2">
    <source>
        <dbReference type="Proteomes" id="UP000461595"/>
    </source>
</evidence>
<keyword evidence="1" id="KW-0808">Transferase</keyword>
<dbReference type="InterPro" id="IPR016181">
    <property type="entry name" value="Acyl_CoA_acyltransferase"/>
</dbReference>
<dbReference type="Proteomes" id="UP000461595">
    <property type="component" value="Unassembled WGS sequence"/>
</dbReference>
<gene>
    <name evidence="1" type="ORF">E5983_04910</name>
</gene>
<comment type="caution">
    <text evidence="1">The sequence shown here is derived from an EMBL/GenBank/DDBJ whole genome shotgun (WGS) entry which is preliminary data.</text>
</comment>